<dbReference type="EMBL" id="JAPYKO010000011">
    <property type="protein sequence ID" value="MEI9403767.1"/>
    <property type="molecule type" value="Genomic_DNA"/>
</dbReference>
<proteinExistence type="predicted"/>
<evidence type="ECO:0000313" key="1">
    <source>
        <dbReference type="EMBL" id="MEI9403767.1"/>
    </source>
</evidence>
<dbReference type="RefSeq" id="WP_337094122.1">
    <property type="nucleotide sequence ID" value="NZ_JAPYKO010000011.1"/>
</dbReference>
<keyword evidence="2" id="KW-1185">Reference proteome</keyword>
<evidence type="ECO:0000313" key="2">
    <source>
        <dbReference type="Proteomes" id="UP001366503"/>
    </source>
</evidence>
<protein>
    <submittedName>
        <fullName evidence="1">Uncharacterized protein</fullName>
    </submittedName>
</protein>
<dbReference type="Proteomes" id="UP001366503">
    <property type="component" value="Unassembled WGS sequence"/>
</dbReference>
<sequence>MWHPHCRCEQQEHLSTRGVPFAKLQQSSSQDGICDAPLGLVVNQRHAHHLRDAVDGVSRLWRLDTVPAAKSWLHVIGGGSAEATKRLFSRLFQQLAAPGVSSANWLQGDIRAEQKGGRNDTARC</sequence>
<organism evidence="1 2">
    <name type="scientific">Mesorhizobium argentiipisi</name>
    <dbReference type="NCBI Taxonomy" id="3015175"/>
    <lineage>
        <taxon>Bacteria</taxon>
        <taxon>Pseudomonadati</taxon>
        <taxon>Pseudomonadota</taxon>
        <taxon>Alphaproteobacteria</taxon>
        <taxon>Hyphomicrobiales</taxon>
        <taxon>Phyllobacteriaceae</taxon>
        <taxon>Mesorhizobium</taxon>
    </lineage>
</organism>
<name>A0ABU8KDJ2_9HYPH</name>
<gene>
    <name evidence="1" type="ORF">O7A05_16565</name>
</gene>
<reference evidence="1 2" key="1">
    <citation type="submission" date="2022-12" db="EMBL/GenBank/DDBJ databases">
        <authorList>
            <person name="Muema E."/>
        </authorList>
    </citation>
    <scope>NUCLEOTIDE SEQUENCE [LARGE SCALE GENOMIC DNA]</scope>
    <source>
        <strain evidence="2">1330</strain>
    </source>
</reference>
<comment type="caution">
    <text evidence="1">The sequence shown here is derived from an EMBL/GenBank/DDBJ whole genome shotgun (WGS) entry which is preliminary data.</text>
</comment>
<accession>A0ABU8KDJ2</accession>